<dbReference type="Proteomes" id="UP000828390">
    <property type="component" value="Unassembled WGS sequence"/>
</dbReference>
<evidence type="ECO:0000313" key="2">
    <source>
        <dbReference type="Proteomes" id="UP000828390"/>
    </source>
</evidence>
<protein>
    <submittedName>
        <fullName evidence="1">Uncharacterized protein</fullName>
    </submittedName>
</protein>
<organism evidence="1 2">
    <name type="scientific">Dreissena polymorpha</name>
    <name type="common">Zebra mussel</name>
    <name type="synonym">Mytilus polymorpha</name>
    <dbReference type="NCBI Taxonomy" id="45954"/>
    <lineage>
        <taxon>Eukaryota</taxon>
        <taxon>Metazoa</taxon>
        <taxon>Spiralia</taxon>
        <taxon>Lophotrochozoa</taxon>
        <taxon>Mollusca</taxon>
        <taxon>Bivalvia</taxon>
        <taxon>Autobranchia</taxon>
        <taxon>Heteroconchia</taxon>
        <taxon>Euheterodonta</taxon>
        <taxon>Imparidentia</taxon>
        <taxon>Neoheterodontei</taxon>
        <taxon>Myida</taxon>
        <taxon>Dreissenoidea</taxon>
        <taxon>Dreissenidae</taxon>
        <taxon>Dreissena</taxon>
    </lineage>
</organism>
<reference evidence="1" key="2">
    <citation type="submission" date="2020-11" db="EMBL/GenBank/DDBJ databases">
        <authorList>
            <person name="McCartney M.A."/>
            <person name="Auch B."/>
            <person name="Kono T."/>
            <person name="Mallez S."/>
            <person name="Becker A."/>
            <person name="Gohl D.M."/>
            <person name="Silverstein K.A.T."/>
            <person name="Koren S."/>
            <person name="Bechman K.B."/>
            <person name="Herman A."/>
            <person name="Abrahante J.E."/>
            <person name="Garbe J."/>
        </authorList>
    </citation>
    <scope>NUCLEOTIDE SEQUENCE</scope>
    <source>
        <strain evidence="1">Duluth1</strain>
        <tissue evidence="1">Whole animal</tissue>
    </source>
</reference>
<dbReference type="AlphaFoldDB" id="A0A9D4LEF0"/>
<evidence type="ECO:0000313" key="1">
    <source>
        <dbReference type="EMBL" id="KAH3857122.1"/>
    </source>
</evidence>
<gene>
    <name evidence="1" type="ORF">DPMN_099722</name>
</gene>
<keyword evidence="2" id="KW-1185">Reference proteome</keyword>
<dbReference type="EMBL" id="JAIWYP010000003">
    <property type="protein sequence ID" value="KAH3857122.1"/>
    <property type="molecule type" value="Genomic_DNA"/>
</dbReference>
<accession>A0A9D4LEF0</accession>
<sequence>MTQSADLVQLVLNEVHKAHYSQYHTVPTKLSGSAKALKQMVNGESKKADFFGEFPSIILVHLVECPFRTLAVMCTSSRTRQLSNHRAVTIAIYKSIPSQRPRTTVVGIYASKTYGIRSALGIEK</sequence>
<comment type="caution">
    <text evidence="1">The sequence shown here is derived from an EMBL/GenBank/DDBJ whole genome shotgun (WGS) entry which is preliminary data.</text>
</comment>
<reference evidence="1" key="1">
    <citation type="journal article" date="2019" name="bioRxiv">
        <title>The Genome of the Zebra Mussel, Dreissena polymorpha: A Resource for Invasive Species Research.</title>
        <authorList>
            <person name="McCartney M.A."/>
            <person name="Auch B."/>
            <person name="Kono T."/>
            <person name="Mallez S."/>
            <person name="Zhang Y."/>
            <person name="Obille A."/>
            <person name="Becker A."/>
            <person name="Abrahante J.E."/>
            <person name="Garbe J."/>
            <person name="Badalamenti J.P."/>
            <person name="Herman A."/>
            <person name="Mangelson H."/>
            <person name="Liachko I."/>
            <person name="Sullivan S."/>
            <person name="Sone E.D."/>
            <person name="Koren S."/>
            <person name="Silverstein K.A.T."/>
            <person name="Beckman K.B."/>
            <person name="Gohl D.M."/>
        </authorList>
    </citation>
    <scope>NUCLEOTIDE SEQUENCE</scope>
    <source>
        <strain evidence="1">Duluth1</strain>
        <tissue evidence="1">Whole animal</tissue>
    </source>
</reference>
<name>A0A9D4LEF0_DREPO</name>
<proteinExistence type="predicted"/>